<reference evidence="1 2" key="1">
    <citation type="journal article" date="2018" name="Front. Plant Sci.">
        <title>Red Clover (Trifolium pratense) and Zigzag Clover (T. medium) - A Picture of Genomic Similarities and Differences.</title>
        <authorList>
            <person name="Dluhosova J."/>
            <person name="Istvanek J."/>
            <person name="Nedelnik J."/>
            <person name="Repkova J."/>
        </authorList>
    </citation>
    <scope>NUCLEOTIDE SEQUENCE [LARGE SCALE GENOMIC DNA]</scope>
    <source>
        <strain evidence="2">cv. 10/8</strain>
        <tissue evidence="1">Leaf</tissue>
    </source>
</reference>
<sequence length="47" mass="5204">MLNSIVMELGREQVLMRGAVDFFGILMAGGSKVALGRLECVMLFMLR</sequence>
<accession>A0A392Q6S6</accession>
<dbReference type="Proteomes" id="UP000265520">
    <property type="component" value="Unassembled WGS sequence"/>
</dbReference>
<comment type="caution">
    <text evidence="1">The sequence shown here is derived from an EMBL/GenBank/DDBJ whole genome shotgun (WGS) entry which is preliminary data.</text>
</comment>
<dbReference type="AlphaFoldDB" id="A0A392Q6S6"/>
<evidence type="ECO:0000313" key="1">
    <source>
        <dbReference type="EMBL" id="MCI19834.1"/>
    </source>
</evidence>
<proteinExistence type="predicted"/>
<keyword evidence="2" id="KW-1185">Reference proteome</keyword>
<evidence type="ECO:0000313" key="2">
    <source>
        <dbReference type="Proteomes" id="UP000265520"/>
    </source>
</evidence>
<dbReference type="EMBL" id="LXQA010116784">
    <property type="protein sequence ID" value="MCI19834.1"/>
    <property type="molecule type" value="Genomic_DNA"/>
</dbReference>
<protein>
    <submittedName>
        <fullName evidence="1">Uncharacterized protein</fullName>
    </submittedName>
</protein>
<name>A0A392Q6S6_9FABA</name>
<feature type="non-terminal residue" evidence="1">
    <location>
        <position position="47"/>
    </location>
</feature>
<organism evidence="1 2">
    <name type="scientific">Trifolium medium</name>
    <dbReference type="NCBI Taxonomy" id="97028"/>
    <lineage>
        <taxon>Eukaryota</taxon>
        <taxon>Viridiplantae</taxon>
        <taxon>Streptophyta</taxon>
        <taxon>Embryophyta</taxon>
        <taxon>Tracheophyta</taxon>
        <taxon>Spermatophyta</taxon>
        <taxon>Magnoliopsida</taxon>
        <taxon>eudicotyledons</taxon>
        <taxon>Gunneridae</taxon>
        <taxon>Pentapetalae</taxon>
        <taxon>rosids</taxon>
        <taxon>fabids</taxon>
        <taxon>Fabales</taxon>
        <taxon>Fabaceae</taxon>
        <taxon>Papilionoideae</taxon>
        <taxon>50 kb inversion clade</taxon>
        <taxon>NPAAA clade</taxon>
        <taxon>Hologalegina</taxon>
        <taxon>IRL clade</taxon>
        <taxon>Trifolieae</taxon>
        <taxon>Trifolium</taxon>
    </lineage>
</organism>